<evidence type="ECO:0000313" key="2">
    <source>
        <dbReference type="EMBL" id="VYT04553.1"/>
    </source>
</evidence>
<sequence>MKQRKQKKEVRVLRQKASLTVECAVVLPLFFFAVVILAGILDLYRITTVIQSALCESAKELGMYAYCQEDDTKSPVGTVSNAVCQIYARRKVQEKLTGEALLGVVGGVNGINLAQSVYENGRISLKASFFYQAPFTPFQTFPVRLQVQVQVRAWIGYTPKEELLQEEEMVYVTDWESVYHTSASCSHLRLSVQGMSYSHAEQKKNIYGEKYHSCERCMEIGEKPTTVYVTSTGNRYHKDKECGGLTRHVKLVKKSQVKHLNICDRCGG</sequence>
<feature type="transmembrane region" description="Helical" evidence="1">
    <location>
        <begin position="21"/>
        <end position="41"/>
    </location>
</feature>
<protein>
    <recommendedName>
        <fullName evidence="3">TadE-like protein</fullName>
    </recommendedName>
</protein>
<accession>A0A6N2TIL1</accession>
<reference evidence="2" key="1">
    <citation type="submission" date="2019-11" db="EMBL/GenBank/DDBJ databases">
        <authorList>
            <person name="Feng L."/>
        </authorList>
    </citation>
    <scope>NUCLEOTIDE SEQUENCE</scope>
    <source>
        <strain evidence="2">BhanseniiLFYP23</strain>
    </source>
</reference>
<keyword evidence="1" id="KW-0472">Membrane</keyword>
<keyword evidence="1" id="KW-0812">Transmembrane</keyword>
<dbReference type="AlphaFoldDB" id="A0A6N2TIL1"/>
<gene>
    <name evidence="2" type="ORF">BHLFYP23_02589</name>
</gene>
<evidence type="ECO:0000256" key="1">
    <source>
        <dbReference type="SAM" id="Phobius"/>
    </source>
</evidence>
<name>A0A6N2TIL1_BLAHA</name>
<dbReference type="RefSeq" id="WP_156342314.1">
    <property type="nucleotide sequence ID" value="NZ_CACRSY010000010.1"/>
</dbReference>
<dbReference type="EMBL" id="CACRSY010000010">
    <property type="protein sequence ID" value="VYT04553.1"/>
    <property type="molecule type" value="Genomic_DNA"/>
</dbReference>
<evidence type="ECO:0008006" key="3">
    <source>
        <dbReference type="Google" id="ProtNLM"/>
    </source>
</evidence>
<proteinExistence type="predicted"/>
<organism evidence="2">
    <name type="scientific">Blautia hansenii</name>
    <name type="common">Ruminococcus hansenii</name>
    <dbReference type="NCBI Taxonomy" id="1322"/>
    <lineage>
        <taxon>Bacteria</taxon>
        <taxon>Bacillati</taxon>
        <taxon>Bacillota</taxon>
        <taxon>Clostridia</taxon>
        <taxon>Lachnospirales</taxon>
        <taxon>Lachnospiraceae</taxon>
        <taxon>Blautia</taxon>
    </lineage>
</organism>
<keyword evidence="1" id="KW-1133">Transmembrane helix</keyword>